<dbReference type="PANTHER" id="PTHR48094">
    <property type="entry name" value="PROTEIN/NUCLEIC ACID DEGLYCASE DJ-1-RELATED"/>
    <property type="match status" value="1"/>
</dbReference>
<accession>A0A8J7H642</accession>
<dbReference type="Gene3D" id="3.40.50.880">
    <property type="match status" value="1"/>
</dbReference>
<dbReference type="FunFam" id="3.40.50.880:FF:000015">
    <property type="entry name" value="Protein DJ-1 homolog C"/>
    <property type="match status" value="1"/>
</dbReference>
<dbReference type="SUPFAM" id="SSF52317">
    <property type="entry name" value="Class I glutamine amidotransferase-like"/>
    <property type="match status" value="1"/>
</dbReference>
<dbReference type="InterPro" id="IPR006287">
    <property type="entry name" value="DJ-1"/>
</dbReference>
<reference evidence="3" key="1">
    <citation type="submission" date="2020-12" db="EMBL/GenBank/DDBJ databases">
        <title>M. sibirica DSM 26468T genome.</title>
        <authorList>
            <person name="Thieme N."/>
            <person name="Rettenmaier R."/>
            <person name="Zverlov V."/>
            <person name="Liebl W."/>
        </authorList>
    </citation>
    <scope>NUCLEOTIDE SEQUENCE</scope>
    <source>
        <strain evidence="3">DSM 26468</strain>
    </source>
</reference>
<dbReference type="AlphaFoldDB" id="A0A8J7H642"/>
<evidence type="ECO:0000313" key="4">
    <source>
        <dbReference type="Proteomes" id="UP000623269"/>
    </source>
</evidence>
<dbReference type="GO" id="GO:0005737">
    <property type="term" value="C:cytoplasm"/>
    <property type="evidence" value="ECO:0007669"/>
    <property type="project" value="TreeGrafter"/>
</dbReference>
<dbReference type="EMBL" id="JAEAGR010000004">
    <property type="protein sequence ID" value="MBH1940486.1"/>
    <property type="molecule type" value="Genomic_DNA"/>
</dbReference>
<organism evidence="3 4">
    <name type="scientific">Mobilitalea sibirica</name>
    <dbReference type="NCBI Taxonomy" id="1462919"/>
    <lineage>
        <taxon>Bacteria</taxon>
        <taxon>Bacillati</taxon>
        <taxon>Bacillota</taxon>
        <taxon>Clostridia</taxon>
        <taxon>Lachnospirales</taxon>
        <taxon>Lachnospiraceae</taxon>
        <taxon>Mobilitalea</taxon>
    </lineage>
</organism>
<gene>
    <name evidence="3" type="ORF">I5677_06185</name>
</gene>
<dbReference type="CDD" id="cd03135">
    <property type="entry name" value="GATase1_DJ-1"/>
    <property type="match status" value="1"/>
</dbReference>
<proteinExistence type="predicted"/>
<dbReference type="InterPro" id="IPR002818">
    <property type="entry name" value="DJ-1/PfpI"/>
</dbReference>
<dbReference type="Proteomes" id="UP000623269">
    <property type="component" value="Unassembled WGS sequence"/>
</dbReference>
<name>A0A8J7H642_9FIRM</name>
<dbReference type="Pfam" id="PF01965">
    <property type="entry name" value="DJ-1_PfpI"/>
    <property type="match status" value="1"/>
</dbReference>
<sequence>MSKVYVFLAEGFEEIEALTVVDLLRRAAIEVLMVSVTGNKEVTGSHQITTTADLLFEEVEYENADMLVLPGGMPGTTNLLMHDGLGRLLQEFNSKGKLLAAICAAPKILGTKGLLNGKSATCYPGFEDSLIGAKYLDTEVVADGNIVTSKGLGTAIDFSLSLIKRLKNEEEAQKIAKAIQYRYYT</sequence>
<evidence type="ECO:0000313" key="3">
    <source>
        <dbReference type="EMBL" id="MBH1940486.1"/>
    </source>
</evidence>
<dbReference type="NCBIfam" id="TIGR01383">
    <property type="entry name" value="not_thiJ"/>
    <property type="match status" value="1"/>
</dbReference>
<dbReference type="PANTHER" id="PTHR48094:SF12">
    <property type="entry name" value="PARKINSON DISEASE PROTEIN 7 HOMOLOG"/>
    <property type="match status" value="1"/>
</dbReference>
<protein>
    <submittedName>
        <fullName evidence="3">DJ-1/PfpI family protein</fullName>
    </submittedName>
</protein>
<keyword evidence="4" id="KW-1185">Reference proteome</keyword>
<comment type="caution">
    <text evidence="3">The sequence shown here is derived from an EMBL/GenBank/DDBJ whole genome shotgun (WGS) entry which is preliminary data.</text>
</comment>
<evidence type="ECO:0000259" key="2">
    <source>
        <dbReference type="Pfam" id="PF01965"/>
    </source>
</evidence>
<evidence type="ECO:0000256" key="1">
    <source>
        <dbReference type="ARBA" id="ARBA00022737"/>
    </source>
</evidence>
<dbReference type="RefSeq" id="WP_197660705.1">
    <property type="nucleotide sequence ID" value="NZ_JAEAGR010000004.1"/>
</dbReference>
<dbReference type="InterPro" id="IPR050325">
    <property type="entry name" value="Prot/Nucl_acid_deglycase"/>
</dbReference>
<keyword evidence="1" id="KW-0677">Repeat</keyword>
<feature type="domain" description="DJ-1/PfpI" evidence="2">
    <location>
        <begin position="3"/>
        <end position="164"/>
    </location>
</feature>
<dbReference type="InterPro" id="IPR029062">
    <property type="entry name" value="Class_I_gatase-like"/>
</dbReference>